<gene>
    <name evidence="2" type="ORF">XM53_02845</name>
</gene>
<dbReference type="STRING" id="1641875.XM53_02845"/>
<organism evidence="2 3">
    <name type="scientific">Roseovarius atlanticus</name>
    <dbReference type="NCBI Taxonomy" id="1641875"/>
    <lineage>
        <taxon>Bacteria</taxon>
        <taxon>Pseudomonadati</taxon>
        <taxon>Pseudomonadota</taxon>
        <taxon>Alphaproteobacteria</taxon>
        <taxon>Rhodobacterales</taxon>
        <taxon>Roseobacteraceae</taxon>
        <taxon>Roseovarius</taxon>
    </lineage>
</organism>
<keyword evidence="3" id="KW-1185">Reference proteome</keyword>
<keyword evidence="1" id="KW-0812">Transmembrane</keyword>
<comment type="caution">
    <text evidence="2">The sequence shown here is derived from an EMBL/GenBank/DDBJ whole genome shotgun (WGS) entry which is preliminary data.</text>
</comment>
<sequence>MRRLFRWLVRLGLVMVVLIAGLLAPVAYNELACIPAAKPETYTPRLPPEHRRAESRTLMTYPEWHIVHAYDDYAQVISAGDPHEFGYMQAIGGFWSSLCALSHESAEHGGFTTQSKQTIYVIGVSFTAELLAKAAYEETLGRLAAWWRGPERAALDDLSADQARAYAQFLQQVPWYKWDFQADREDLATNATDVLRDRERRIALGLEYGAKAAYARVIEDAVAQVGADALTLRMIVTGISEAALQGMGTVDVVGPVDGGIEIETPRYRALTHILQEMAGAGADFVEIAGNDQIMFTALSQAETVAGAIHSFERQGYGDSRHLVIVNVTDLAQRLREMDEAEGVARLRLEHVHDY</sequence>
<dbReference type="EMBL" id="LAXJ01000002">
    <property type="protein sequence ID" value="KRS14655.1"/>
    <property type="molecule type" value="Genomic_DNA"/>
</dbReference>
<reference evidence="2 3" key="1">
    <citation type="submission" date="2015-04" db="EMBL/GenBank/DDBJ databases">
        <title>The draft genome sequence of Roseovarius sp.R12b.</title>
        <authorList>
            <person name="Li G."/>
            <person name="Lai Q."/>
            <person name="Shao Z."/>
            <person name="Yan P."/>
        </authorList>
    </citation>
    <scope>NUCLEOTIDE SEQUENCE [LARGE SCALE GENOMIC DNA]</scope>
    <source>
        <strain evidence="2 3">R12B</strain>
    </source>
</reference>
<keyword evidence="1" id="KW-1133">Transmembrane helix</keyword>
<dbReference type="RefSeq" id="WP_057790030.1">
    <property type="nucleotide sequence ID" value="NZ_LAXJ01000002.1"/>
</dbReference>
<evidence type="ECO:0000313" key="2">
    <source>
        <dbReference type="EMBL" id="KRS14655.1"/>
    </source>
</evidence>
<keyword evidence="1" id="KW-0472">Membrane</keyword>
<dbReference type="AlphaFoldDB" id="A0A0T5P0Z9"/>
<evidence type="ECO:0000313" key="3">
    <source>
        <dbReference type="Proteomes" id="UP000051295"/>
    </source>
</evidence>
<evidence type="ECO:0000256" key="1">
    <source>
        <dbReference type="SAM" id="Phobius"/>
    </source>
</evidence>
<dbReference type="OrthoDB" id="7550695at2"/>
<dbReference type="Proteomes" id="UP000051295">
    <property type="component" value="Unassembled WGS sequence"/>
</dbReference>
<proteinExistence type="predicted"/>
<name>A0A0T5P0Z9_9RHOB</name>
<feature type="transmembrane region" description="Helical" evidence="1">
    <location>
        <begin position="7"/>
        <end position="28"/>
    </location>
</feature>
<protein>
    <submittedName>
        <fullName evidence="2">Uncharacterized protein</fullName>
    </submittedName>
</protein>
<dbReference type="PATRIC" id="fig|1641875.4.peg.1669"/>
<accession>A0A0T5P0Z9</accession>